<protein>
    <recommendedName>
        <fullName evidence="3">non-specific serine/threonine protein kinase</fullName>
        <ecNumber evidence="3">2.7.11.1</ecNumber>
    </recommendedName>
</protein>
<dbReference type="FunFam" id="3.30.200.20:FF:000475">
    <property type="entry name" value="Serine/threonine-protein kinase"/>
    <property type="match status" value="1"/>
</dbReference>
<dbReference type="InterPro" id="IPR017441">
    <property type="entry name" value="Protein_kinase_ATP_BS"/>
</dbReference>
<evidence type="ECO:0000256" key="10">
    <source>
        <dbReference type="ARBA" id="ARBA00047899"/>
    </source>
</evidence>
<comment type="similarity">
    <text evidence="2">Belongs to the protein kinase superfamily. CAMK Ser/Thr protein kinase family. PIM subfamily.</text>
</comment>
<evidence type="ECO:0000259" key="14">
    <source>
        <dbReference type="PROSITE" id="PS50011"/>
    </source>
</evidence>
<dbReference type="InterPro" id="IPR011009">
    <property type="entry name" value="Kinase-like_dom_sf"/>
</dbReference>
<evidence type="ECO:0000256" key="11">
    <source>
        <dbReference type="ARBA" id="ARBA00048679"/>
    </source>
</evidence>
<dbReference type="SMART" id="SM00220">
    <property type="entry name" value="S_TKc"/>
    <property type="match status" value="1"/>
</dbReference>
<dbReference type="SUPFAM" id="SSF50729">
    <property type="entry name" value="PH domain-like"/>
    <property type="match status" value="1"/>
</dbReference>
<feature type="compositionally biased region" description="Polar residues" evidence="13">
    <location>
        <begin position="22"/>
        <end position="33"/>
    </location>
</feature>
<dbReference type="PANTHER" id="PTHR22984:SF11">
    <property type="entry name" value="AURORA KINASE-RELATED"/>
    <property type="match status" value="1"/>
</dbReference>
<name>A0A6J2R0T2_COTGO</name>
<keyword evidence="6 12" id="KW-0547">Nucleotide-binding</keyword>
<dbReference type="InterPro" id="IPR000719">
    <property type="entry name" value="Prot_kinase_dom"/>
</dbReference>
<proteinExistence type="inferred from homology"/>
<feature type="compositionally biased region" description="Polar residues" evidence="13">
    <location>
        <begin position="59"/>
        <end position="93"/>
    </location>
</feature>
<dbReference type="KEGG" id="cgob:115018812"/>
<feature type="domain" description="Protein kinase" evidence="14">
    <location>
        <begin position="114"/>
        <end position="447"/>
    </location>
</feature>
<dbReference type="AlphaFoldDB" id="A0A6J2R0T2"/>
<evidence type="ECO:0000256" key="8">
    <source>
        <dbReference type="ARBA" id="ARBA00022840"/>
    </source>
</evidence>
<dbReference type="PANTHER" id="PTHR22984">
    <property type="entry name" value="SERINE/THREONINE-PROTEIN KINASE PIM"/>
    <property type="match status" value="1"/>
</dbReference>
<feature type="region of interest" description="Disordered" evidence="13">
    <location>
        <begin position="1"/>
        <end position="105"/>
    </location>
</feature>
<feature type="binding site" evidence="12">
    <location>
        <position position="143"/>
    </location>
    <ligand>
        <name>ATP</name>
        <dbReference type="ChEBI" id="CHEBI:30616"/>
    </ligand>
</feature>
<dbReference type="GO" id="GO:0043066">
    <property type="term" value="P:negative regulation of apoptotic process"/>
    <property type="evidence" value="ECO:0007669"/>
    <property type="project" value="TreeGrafter"/>
</dbReference>
<evidence type="ECO:0000313" key="15">
    <source>
        <dbReference type="Proteomes" id="UP000504630"/>
    </source>
</evidence>
<dbReference type="EC" id="2.7.11.1" evidence="3"/>
<reference evidence="16" key="1">
    <citation type="submission" date="2025-08" db="UniProtKB">
        <authorList>
            <consortium name="RefSeq"/>
        </authorList>
    </citation>
    <scope>IDENTIFICATION</scope>
</reference>
<evidence type="ECO:0000256" key="12">
    <source>
        <dbReference type="PROSITE-ProRule" id="PRU10141"/>
    </source>
</evidence>
<sequence>MSCTSALEFNSGHRPAAGTHPGGSSTEASSVSQDDAEAKSRKRKGSGDREQPGERRRVSSQGSAEGQRSEKSPASPSQDVSHSFGGRTSTNLRSFPHRDVTPSGRNITDFEARYEELEVLGEGGFGSVFAGFCISDELPVAIKHIPQELVRRKLQMKDGEVFDVPLEVALLLKATGGPESAGSSAAVSLLDWYDLDQELILVLERPVPCVDLWQYLMENGGSLQEHEAKIIMQQLIEAAIELHSKQVFHRDIKLENILVETGASVPRVRVTDFGCGCLARKGYYRFFSGTAECFPPEWYMHKRYRARPTTVWQLGVVLYGMLDGHKSFDTGRFLHNKLLFNNQLSQTSVLKRWKLNWCDLWIDGNLCFYKTDSRRELEHRVSLKTTCVDVRSGLECGGVAPPESNPRENLIVVQLTSGSTVNLCANSEDESIAWKLTLLDTRRNPVFTYDPYDDSYQAVPINNYHTVYITPGAGPGTHQVLVQRDPFDDVLEHLALGLLAGMAAGTAMRSFLYMPFFFC</sequence>
<dbReference type="FunFam" id="2.30.29.30:FF:000073">
    <property type="entry name" value="Pleckstrin homology domain-containing family B member 2"/>
    <property type="match status" value="1"/>
</dbReference>
<dbReference type="Gene3D" id="2.30.29.30">
    <property type="entry name" value="Pleckstrin-homology domain (PH domain)/Phosphotyrosine-binding domain (PTB)"/>
    <property type="match status" value="1"/>
</dbReference>
<keyword evidence="8 12" id="KW-0067">ATP-binding</keyword>
<gene>
    <name evidence="16" type="primary">LOC115018812</name>
</gene>
<dbReference type="SUPFAM" id="SSF56112">
    <property type="entry name" value="Protein kinase-like (PK-like)"/>
    <property type="match status" value="1"/>
</dbReference>
<evidence type="ECO:0000256" key="6">
    <source>
        <dbReference type="ARBA" id="ARBA00022741"/>
    </source>
</evidence>
<dbReference type="Proteomes" id="UP000504630">
    <property type="component" value="Chromosome 14"/>
</dbReference>
<dbReference type="GO" id="GO:0005524">
    <property type="term" value="F:ATP binding"/>
    <property type="evidence" value="ECO:0007669"/>
    <property type="project" value="UniProtKB-UniRule"/>
</dbReference>
<comment type="catalytic activity">
    <reaction evidence="11">
        <text>L-seryl-[protein] + ATP = O-phospho-L-seryl-[protein] + ADP + H(+)</text>
        <dbReference type="Rhea" id="RHEA:17989"/>
        <dbReference type="Rhea" id="RHEA-COMP:9863"/>
        <dbReference type="Rhea" id="RHEA-COMP:11604"/>
        <dbReference type="ChEBI" id="CHEBI:15378"/>
        <dbReference type="ChEBI" id="CHEBI:29999"/>
        <dbReference type="ChEBI" id="CHEBI:30616"/>
        <dbReference type="ChEBI" id="CHEBI:83421"/>
        <dbReference type="ChEBI" id="CHEBI:456216"/>
        <dbReference type="EC" id="2.7.11.1"/>
    </reaction>
</comment>
<keyword evidence="4" id="KW-0723">Serine/threonine-protein kinase</keyword>
<keyword evidence="5" id="KW-0808">Transferase</keyword>
<evidence type="ECO:0000256" key="9">
    <source>
        <dbReference type="ARBA" id="ARBA00023136"/>
    </source>
</evidence>
<dbReference type="InterPro" id="IPR008271">
    <property type="entry name" value="Ser/Thr_kinase_AS"/>
</dbReference>
<dbReference type="RefSeq" id="XP_029303894.1">
    <property type="nucleotide sequence ID" value="XM_029448034.1"/>
</dbReference>
<evidence type="ECO:0000256" key="3">
    <source>
        <dbReference type="ARBA" id="ARBA00012513"/>
    </source>
</evidence>
<evidence type="ECO:0000256" key="13">
    <source>
        <dbReference type="SAM" id="MobiDB-lite"/>
    </source>
</evidence>
<dbReference type="GO" id="GO:0005737">
    <property type="term" value="C:cytoplasm"/>
    <property type="evidence" value="ECO:0007669"/>
    <property type="project" value="TreeGrafter"/>
</dbReference>
<dbReference type="InterPro" id="IPR051138">
    <property type="entry name" value="PIM_Ser/Thr_kinase"/>
</dbReference>
<evidence type="ECO:0000256" key="2">
    <source>
        <dbReference type="ARBA" id="ARBA00005505"/>
    </source>
</evidence>
<keyword evidence="9" id="KW-0472">Membrane</keyword>
<dbReference type="PROSITE" id="PS00108">
    <property type="entry name" value="PROTEIN_KINASE_ST"/>
    <property type="match status" value="1"/>
</dbReference>
<dbReference type="Gene3D" id="1.10.510.10">
    <property type="entry name" value="Transferase(Phosphotransferase) domain 1"/>
    <property type="match status" value="1"/>
</dbReference>
<evidence type="ECO:0000256" key="5">
    <source>
        <dbReference type="ARBA" id="ARBA00022679"/>
    </source>
</evidence>
<evidence type="ECO:0000256" key="1">
    <source>
        <dbReference type="ARBA" id="ARBA00004370"/>
    </source>
</evidence>
<accession>A0A6J2R0T2</accession>
<dbReference type="GeneID" id="115018812"/>
<dbReference type="Gene3D" id="3.30.200.20">
    <property type="entry name" value="Phosphorylase Kinase, domain 1"/>
    <property type="match status" value="1"/>
</dbReference>
<feature type="compositionally biased region" description="Basic and acidic residues" evidence="13">
    <location>
        <begin position="45"/>
        <end position="57"/>
    </location>
</feature>
<dbReference type="PROSITE" id="PS00107">
    <property type="entry name" value="PROTEIN_KINASE_ATP"/>
    <property type="match status" value="1"/>
</dbReference>
<comment type="subcellular location">
    <subcellularLocation>
        <location evidence="1">Membrane</location>
    </subcellularLocation>
</comment>
<dbReference type="GO" id="GO:0016020">
    <property type="term" value="C:membrane"/>
    <property type="evidence" value="ECO:0007669"/>
    <property type="project" value="UniProtKB-SubCell"/>
</dbReference>
<organism evidence="15 16">
    <name type="scientific">Cottoperca gobio</name>
    <name type="common">Frogmouth</name>
    <name type="synonym">Aphritis gobio</name>
    <dbReference type="NCBI Taxonomy" id="56716"/>
    <lineage>
        <taxon>Eukaryota</taxon>
        <taxon>Metazoa</taxon>
        <taxon>Chordata</taxon>
        <taxon>Craniata</taxon>
        <taxon>Vertebrata</taxon>
        <taxon>Euteleostomi</taxon>
        <taxon>Actinopterygii</taxon>
        <taxon>Neopterygii</taxon>
        <taxon>Teleostei</taxon>
        <taxon>Neoteleostei</taxon>
        <taxon>Acanthomorphata</taxon>
        <taxon>Eupercaria</taxon>
        <taxon>Perciformes</taxon>
        <taxon>Notothenioidei</taxon>
        <taxon>Bovichtidae</taxon>
        <taxon>Cottoperca</taxon>
    </lineage>
</organism>
<dbReference type="Pfam" id="PF00069">
    <property type="entry name" value="Pkinase"/>
    <property type="match status" value="1"/>
</dbReference>
<dbReference type="GO" id="GO:0007346">
    <property type="term" value="P:regulation of mitotic cell cycle"/>
    <property type="evidence" value="ECO:0007669"/>
    <property type="project" value="TreeGrafter"/>
</dbReference>
<dbReference type="OrthoDB" id="2157866at2759"/>
<dbReference type="PROSITE" id="PS50011">
    <property type="entry name" value="PROTEIN_KINASE_DOM"/>
    <property type="match status" value="1"/>
</dbReference>
<keyword evidence="7" id="KW-0418">Kinase</keyword>
<dbReference type="InterPro" id="IPR011993">
    <property type="entry name" value="PH-like_dom_sf"/>
</dbReference>
<evidence type="ECO:0000256" key="7">
    <source>
        <dbReference type="ARBA" id="ARBA00022777"/>
    </source>
</evidence>
<comment type="catalytic activity">
    <reaction evidence="10">
        <text>L-threonyl-[protein] + ATP = O-phospho-L-threonyl-[protein] + ADP + H(+)</text>
        <dbReference type="Rhea" id="RHEA:46608"/>
        <dbReference type="Rhea" id="RHEA-COMP:11060"/>
        <dbReference type="Rhea" id="RHEA-COMP:11605"/>
        <dbReference type="ChEBI" id="CHEBI:15378"/>
        <dbReference type="ChEBI" id="CHEBI:30013"/>
        <dbReference type="ChEBI" id="CHEBI:30616"/>
        <dbReference type="ChEBI" id="CHEBI:61977"/>
        <dbReference type="ChEBI" id="CHEBI:456216"/>
        <dbReference type="EC" id="2.7.11.1"/>
    </reaction>
</comment>
<evidence type="ECO:0000313" key="16">
    <source>
        <dbReference type="RefSeq" id="XP_029303894.1"/>
    </source>
</evidence>
<dbReference type="GO" id="GO:0004674">
    <property type="term" value="F:protein serine/threonine kinase activity"/>
    <property type="evidence" value="ECO:0007669"/>
    <property type="project" value="UniProtKB-KW"/>
</dbReference>
<keyword evidence="15" id="KW-1185">Reference proteome</keyword>
<dbReference type="InParanoid" id="A0A6J2R0T2"/>
<evidence type="ECO:0000256" key="4">
    <source>
        <dbReference type="ARBA" id="ARBA00022527"/>
    </source>
</evidence>